<evidence type="ECO:0000313" key="9">
    <source>
        <dbReference type="Proteomes" id="UP000262939"/>
    </source>
</evidence>
<dbReference type="PANTHER" id="PTHR43884:SF20">
    <property type="entry name" value="ACYL-COA DEHYDROGENASE FADE28"/>
    <property type="match status" value="1"/>
</dbReference>
<dbReference type="InterPro" id="IPR013786">
    <property type="entry name" value="AcylCoA_DH/ox_N"/>
</dbReference>
<protein>
    <submittedName>
        <fullName evidence="8">Acyl-CoA dehydrogenase</fullName>
    </submittedName>
</protein>
<dbReference type="SUPFAM" id="SSF56645">
    <property type="entry name" value="Acyl-CoA dehydrogenase NM domain-like"/>
    <property type="match status" value="1"/>
</dbReference>
<keyword evidence="9" id="KW-1185">Reference proteome</keyword>
<dbReference type="Gene3D" id="1.10.540.10">
    <property type="entry name" value="Acyl-CoA dehydrogenase/oxidase, N-terminal domain"/>
    <property type="match status" value="1"/>
</dbReference>
<dbReference type="Pfam" id="PF00441">
    <property type="entry name" value="Acyl-CoA_dh_1"/>
    <property type="match status" value="1"/>
</dbReference>
<dbReference type="AlphaFoldDB" id="A0A372LHP0"/>
<dbReference type="GO" id="GO:0050660">
    <property type="term" value="F:flavin adenine dinucleotide binding"/>
    <property type="evidence" value="ECO:0007669"/>
    <property type="project" value="InterPro"/>
</dbReference>
<evidence type="ECO:0000256" key="4">
    <source>
        <dbReference type="ARBA" id="ARBA00022827"/>
    </source>
</evidence>
<dbReference type="RefSeq" id="WP_117321302.1">
    <property type="nucleotide sequence ID" value="NZ_QVTD01000003.1"/>
</dbReference>
<evidence type="ECO:0000259" key="6">
    <source>
        <dbReference type="Pfam" id="PF00441"/>
    </source>
</evidence>
<dbReference type="SUPFAM" id="SSF47203">
    <property type="entry name" value="Acyl-CoA dehydrogenase C-terminal domain-like"/>
    <property type="match status" value="1"/>
</dbReference>
<dbReference type="Proteomes" id="UP000262939">
    <property type="component" value="Unassembled WGS sequence"/>
</dbReference>
<dbReference type="OrthoDB" id="2450120at2"/>
<evidence type="ECO:0000256" key="3">
    <source>
        <dbReference type="ARBA" id="ARBA00022630"/>
    </source>
</evidence>
<dbReference type="Gene3D" id="1.20.140.10">
    <property type="entry name" value="Butyryl-CoA Dehydrogenase, subunit A, domain 3"/>
    <property type="match status" value="1"/>
</dbReference>
<comment type="caution">
    <text evidence="8">The sequence shown here is derived from an EMBL/GenBank/DDBJ whole genome shotgun (WGS) entry which is preliminary data.</text>
</comment>
<dbReference type="InterPro" id="IPR037069">
    <property type="entry name" value="AcylCoA_DH/ox_N_sf"/>
</dbReference>
<keyword evidence="4" id="KW-0274">FAD</keyword>
<organism evidence="8 9">
    <name type="scientific">Peribacillus glennii</name>
    <dbReference type="NCBI Taxonomy" id="2303991"/>
    <lineage>
        <taxon>Bacteria</taxon>
        <taxon>Bacillati</taxon>
        <taxon>Bacillota</taxon>
        <taxon>Bacilli</taxon>
        <taxon>Bacillales</taxon>
        <taxon>Bacillaceae</taxon>
        <taxon>Peribacillus</taxon>
    </lineage>
</organism>
<comment type="similarity">
    <text evidence="2">Belongs to the acyl-CoA dehydrogenase family.</text>
</comment>
<keyword evidence="5" id="KW-0560">Oxidoreductase</keyword>
<evidence type="ECO:0000259" key="7">
    <source>
        <dbReference type="Pfam" id="PF02771"/>
    </source>
</evidence>
<evidence type="ECO:0000256" key="2">
    <source>
        <dbReference type="ARBA" id="ARBA00009347"/>
    </source>
</evidence>
<dbReference type="GO" id="GO:0003995">
    <property type="term" value="F:acyl-CoA dehydrogenase activity"/>
    <property type="evidence" value="ECO:0007669"/>
    <property type="project" value="TreeGrafter"/>
</dbReference>
<dbReference type="InterPro" id="IPR036250">
    <property type="entry name" value="AcylCo_DH-like_C"/>
</dbReference>
<dbReference type="PANTHER" id="PTHR43884">
    <property type="entry name" value="ACYL-COA DEHYDROGENASE"/>
    <property type="match status" value="1"/>
</dbReference>
<reference evidence="8 9" key="1">
    <citation type="submission" date="2018-08" db="EMBL/GenBank/DDBJ databases">
        <title>Bacillus chawlae sp. nov., Bacillus glennii sp. nov., and Bacillus saganii sp. nov. Isolated from the Vehicle Assembly Building at Kennedy Space Center where the Viking Spacecraft were Assembled.</title>
        <authorList>
            <person name="Seuylemezian A."/>
            <person name="Vaishampayan P."/>
        </authorList>
    </citation>
    <scope>NUCLEOTIDE SEQUENCE [LARGE SCALE GENOMIC DNA]</scope>
    <source>
        <strain evidence="8 9">V44-8</strain>
    </source>
</reference>
<sequence length="367" mass="40751">MNEITKLIIDATTKIMKDICTKKLVNEAEQGLWASELWDILADSGMITVAIPEERGGNGGGYADAFNILRLAGKYAAPIPLAETFLGNWLLNQLGGEISDEPLTFAYPNKNQLFRFQKNGEGWVVSGKARAIPWARFAKTILIFGQTESEHVVALIKKEHGHIELGQNLAGEARDTITLDHTFIKDCQVIPIEFEHVSNQLWHSGALTRIVLMAGATERVLELTKTYTTERVQFGRPIHRFQAIQQQLAILAGEYAAAGIAADCAVDAFKPGFQSKDIAMAKIRINEAAGKAAAIAHQVHGAIGFTHEHILHQYTRRLWAWRDEYGTETEWGNQLAHQIVENGQAGLWSFLTDKKSIGRIIEKKESV</sequence>
<comment type="cofactor">
    <cofactor evidence="1">
        <name>FAD</name>
        <dbReference type="ChEBI" id="CHEBI:57692"/>
    </cofactor>
</comment>
<feature type="domain" description="Acyl-CoA dehydrogenase/oxidase C-terminal" evidence="6">
    <location>
        <begin position="208"/>
        <end position="318"/>
    </location>
</feature>
<keyword evidence="3" id="KW-0285">Flavoprotein</keyword>
<feature type="domain" description="Acyl-CoA dehydrogenase/oxidase N-terminal" evidence="7">
    <location>
        <begin position="8"/>
        <end position="95"/>
    </location>
</feature>
<gene>
    <name evidence="8" type="ORF">D0466_04240</name>
</gene>
<evidence type="ECO:0000256" key="1">
    <source>
        <dbReference type="ARBA" id="ARBA00001974"/>
    </source>
</evidence>
<evidence type="ECO:0000256" key="5">
    <source>
        <dbReference type="ARBA" id="ARBA00023002"/>
    </source>
</evidence>
<dbReference type="EMBL" id="QVTD01000003">
    <property type="protein sequence ID" value="RFU65126.1"/>
    <property type="molecule type" value="Genomic_DNA"/>
</dbReference>
<proteinExistence type="inferred from homology"/>
<evidence type="ECO:0000313" key="8">
    <source>
        <dbReference type="EMBL" id="RFU65126.1"/>
    </source>
</evidence>
<dbReference type="Pfam" id="PF02771">
    <property type="entry name" value="Acyl-CoA_dh_N"/>
    <property type="match status" value="1"/>
</dbReference>
<dbReference type="InterPro" id="IPR009100">
    <property type="entry name" value="AcylCoA_DH/oxidase_NM_dom_sf"/>
</dbReference>
<dbReference type="InterPro" id="IPR009075">
    <property type="entry name" value="AcylCo_DH/oxidase_C"/>
</dbReference>
<name>A0A372LHP0_9BACI</name>
<accession>A0A372LHP0</accession>